<feature type="transmembrane region" description="Helical" evidence="5">
    <location>
        <begin position="137"/>
        <end position="154"/>
    </location>
</feature>
<feature type="transmembrane region" description="Helical" evidence="5">
    <location>
        <begin position="258"/>
        <end position="280"/>
    </location>
</feature>
<feature type="transmembrane region" description="Helical" evidence="5">
    <location>
        <begin position="301"/>
        <end position="320"/>
    </location>
</feature>
<keyword evidence="4 5" id="KW-0472">Membrane</keyword>
<accession>A0A841BXG1</accession>
<dbReference type="CDD" id="cd13963">
    <property type="entry name" value="PT_UbiA_2"/>
    <property type="match status" value="1"/>
</dbReference>
<dbReference type="GO" id="GO:0005886">
    <property type="term" value="C:plasma membrane"/>
    <property type="evidence" value="ECO:0007669"/>
    <property type="project" value="TreeGrafter"/>
</dbReference>
<keyword evidence="2 5" id="KW-0812">Transmembrane</keyword>
<comment type="caution">
    <text evidence="6">The sequence shown here is derived from an EMBL/GenBank/DDBJ whole genome shotgun (WGS) entry which is preliminary data.</text>
</comment>
<name>A0A841BXG1_9ACTN</name>
<keyword evidence="3 5" id="KW-1133">Transmembrane helix</keyword>
<feature type="transmembrane region" description="Helical" evidence="5">
    <location>
        <begin position="186"/>
        <end position="204"/>
    </location>
</feature>
<protein>
    <submittedName>
        <fullName evidence="6">4-hydroxybenzoate polyprenyltransferase</fullName>
    </submittedName>
</protein>
<evidence type="ECO:0000256" key="1">
    <source>
        <dbReference type="ARBA" id="ARBA00004141"/>
    </source>
</evidence>
<evidence type="ECO:0000256" key="5">
    <source>
        <dbReference type="SAM" id="Phobius"/>
    </source>
</evidence>
<evidence type="ECO:0000313" key="6">
    <source>
        <dbReference type="EMBL" id="MBB5871452.1"/>
    </source>
</evidence>
<keyword evidence="6" id="KW-0808">Transferase</keyword>
<sequence length="321" mass="34363">MNRQAAVIYASPDAVTVDSPTVTRETRPLHQISAHVALLRPRHWIKGSLVLVAPLITAPVASLSHIATIGLTLLSFLIAASTVYVVNDLRDRESDRLHPVKRLRPLASGRVSVPAAVAVLVVLLVVTLALLVTVPPLVAAIIGVYLVMNLWYSLSLKHQPLVDVSVVAGGFVLRVLAGTIAAGLDVQPILLICVYCACVALSLGKRRHELAGLAADETAARHRPVLAAYSVQFLDHVVVVNLVAALVCYVASMSQLQAPYGAAAAGLTFPFAAFTVYRYLQMLMVERSGGDPVEDLIRDRSMQVNLGLWAAILMPILILSS</sequence>
<dbReference type="InterPro" id="IPR000537">
    <property type="entry name" value="UbiA_prenyltransferase"/>
</dbReference>
<evidence type="ECO:0000256" key="2">
    <source>
        <dbReference type="ARBA" id="ARBA00022692"/>
    </source>
</evidence>
<dbReference type="GO" id="GO:0009247">
    <property type="term" value="P:glycolipid biosynthetic process"/>
    <property type="evidence" value="ECO:0007669"/>
    <property type="project" value="TreeGrafter"/>
</dbReference>
<organism evidence="6 7">
    <name type="scientific">Allocatelliglobosispora scoriae</name>
    <dbReference type="NCBI Taxonomy" id="643052"/>
    <lineage>
        <taxon>Bacteria</taxon>
        <taxon>Bacillati</taxon>
        <taxon>Actinomycetota</taxon>
        <taxon>Actinomycetes</taxon>
        <taxon>Micromonosporales</taxon>
        <taxon>Micromonosporaceae</taxon>
        <taxon>Allocatelliglobosispora</taxon>
    </lineage>
</organism>
<dbReference type="Gene3D" id="1.10.357.140">
    <property type="entry name" value="UbiA prenyltransferase"/>
    <property type="match status" value="1"/>
</dbReference>
<feature type="transmembrane region" description="Helical" evidence="5">
    <location>
        <begin position="161"/>
        <end position="180"/>
    </location>
</feature>
<dbReference type="EMBL" id="JACHMN010000002">
    <property type="protein sequence ID" value="MBB5871452.1"/>
    <property type="molecule type" value="Genomic_DNA"/>
</dbReference>
<reference evidence="6 7" key="1">
    <citation type="submission" date="2020-08" db="EMBL/GenBank/DDBJ databases">
        <title>Sequencing the genomes of 1000 actinobacteria strains.</title>
        <authorList>
            <person name="Klenk H.-P."/>
        </authorList>
    </citation>
    <scope>NUCLEOTIDE SEQUENCE [LARGE SCALE GENOMIC DNA]</scope>
    <source>
        <strain evidence="6 7">DSM 45362</strain>
    </source>
</reference>
<dbReference type="GO" id="GO:0016765">
    <property type="term" value="F:transferase activity, transferring alkyl or aryl (other than methyl) groups"/>
    <property type="evidence" value="ECO:0007669"/>
    <property type="project" value="InterPro"/>
</dbReference>
<dbReference type="Proteomes" id="UP000587527">
    <property type="component" value="Unassembled WGS sequence"/>
</dbReference>
<dbReference type="Pfam" id="PF01040">
    <property type="entry name" value="UbiA"/>
    <property type="match status" value="1"/>
</dbReference>
<dbReference type="PANTHER" id="PTHR11048">
    <property type="entry name" value="PRENYLTRANSFERASES"/>
    <property type="match status" value="1"/>
</dbReference>
<dbReference type="InterPro" id="IPR044878">
    <property type="entry name" value="UbiA_sf"/>
</dbReference>
<gene>
    <name evidence="6" type="ORF">F4553_004831</name>
</gene>
<dbReference type="RefSeq" id="WP_184839514.1">
    <property type="nucleotide sequence ID" value="NZ_JACHMN010000002.1"/>
</dbReference>
<feature type="transmembrane region" description="Helical" evidence="5">
    <location>
        <begin position="225"/>
        <end position="252"/>
    </location>
</feature>
<feature type="transmembrane region" description="Helical" evidence="5">
    <location>
        <begin position="43"/>
        <end position="60"/>
    </location>
</feature>
<evidence type="ECO:0000313" key="7">
    <source>
        <dbReference type="Proteomes" id="UP000587527"/>
    </source>
</evidence>
<dbReference type="AlphaFoldDB" id="A0A841BXG1"/>
<comment type="subcellular location">
    <subcellularLocation>
        <location evidence="1">Membrane</location>
        <topology evidence="1">Multi-pass membrane protein</topology>
    </subcellularLocation>
</comment>
<evidence type="ECO:0000256" key="3">
    <source>
        <dbReference type="ARBA" id="ARBA00022989"/>
    </source>
</evidence>
<feature type="transmembrane region" description="Helical" evidence="5">
    <location>
        <begin position="107"/>
        <end position="131"/>
    </location>
</feature>
<dbReference type="PANTHER" id="PTHR11048:SF5">
    <property type="entry name" value="DECAPRENYL-PHOSPHATE PHOSPHORIBOSYLTRANSFERASE"/>
    <property type="match status" value="1"/>
</dbReference>
<proteinExistence type="predicted"/>
<dbReference type="InterPro" id="IPR039653">
    <property type="entry name" value="Prenyltransferase"/>
</dbReference>
<evidence type="ECO:0000256" key="4">
    <source>
        <dbReference type="ARBA" id="ARBA00023136"/>
    </source>
</evidence>
<keyword evidence="7" id="KW-1185">Reference proteome</keyword>
<feature type="transmembrane region" description="Helical" evidence="5">
    <location>
        <begin position="66"/>
        <end position="86"/>
    </location>
</feature>